<dbReference type="InterPro" id="IPR036365">
    <property type="entry name" value="PGBD-like_sf"/>
</dbReference>
<dbReference type="EMBL" id="FNZI01000002">
    <property type="protein sequence ID" value="SEJ24315.1"/>
    <property type="molecule type" value="Genomic_DNA"/>
</dbReference>
<evidence type="ECO:0000259" key="1">
    <source>
        <dbReference type="Pfam" id="PF01471"/>
    </source>
</evidence>
<accession>A0A1H6XIA3</accession>
<dbReference type="Pfam" id="PF01471">
    <property type="entry name" value="PG_binding_1"/>
    <property type="match status" value="1"/>
</dbReference>
<dbReference type="AlphaFoldDB" id="A0A1H6XIA3"/>
<evidence type="ECO:0000313" key="3">
    <source>
        <dbReference type="Proteomes" id="UP000183315"/>
    </source>
</evidence>
<proteinExistence type="predicted"/>
<dbReference type="SUPFAM" id="SSF47090">
    <property type="entry name" value="PGBD-like"/>
    <property type="match status" value="1"/>
</dbReference>
<dbReference type="Gene3D" id="1.10.101.10">
    <property type="entry name" value="PGBD-like superfamily/PGBD"/>
    <property type="match status" value="1"/>
</dbReference>
<dbReference type="InterPro" id="IPR036366">
    <property type="entry name" value="PGBDSf"/>
</dbReference>
<organism evidence="2 3">
    <name type="scientific">Demequina mangrovi</name>
    <dbReference type="NCBI Taxonomy" id="1043493"/>
    <lineage>
        <taxon>Bacteria</taxon>
        <taxon>Bacillati</taxon>
        <taxon>Actinomycetota</taxon>
        <taxon>Actinomycetes</taxon>
        <taxon>Micrococcales</taxon>
        <taxon>Demequinaceae</taxon>
        <taxon>Demequina</taxon>
    </lineage>
</organism>
<gene>
    <name evidence="2" type="ORF">SAMN05421637_1296</name>
</gene>
<keyword evidence="3" id="KW-1185">Reference proteome</keyword>
<feature type="domain" description="Peptidoglycan binding-like" evidence="1">
    <location>
        <begin position="239"/>
        <end position="275"/>
    </location>
</feature>
<dbReference type="Proteomes" id="UP000183315">
    <property type="component" value="Unassembled WGS sequence"/>
</dbReference>
<dbReference type="InterPro" id="IPR002477">
    <property type="entry name" value="Peptidoglycan-bd-like"/>
</dbReference>
<protein>
    <submittedName>
        <fullName evidence="2">Putative peptidoglycan binding domain-containing protein</fullName>
    </submittedName>
</protein>
<dbReference type="STRING" id="1043493.SAMN05421637_1296"/>
<reference evidence="3" key="1">
    <citation type="submission" date="2016-10" db="EMBL/GenBank/DDBJ databases">
        <authorList>
            <person name="Varghese N."/>
        </authorList>
    </citation>
    <scope>NUCLEOTIDE SEQUENCE [LARGE SCALE GENOMIC DNA]</scope>
    <source>
        <strain evidence="3">DSM 24868</strain>
    </source>
</reference>
<evidence type="ECO:0000313" key="2">
    <source>
        <dbReference type="EMBL" id="SEJ24315.1"/>
    </source>
</evidence>
<sequence>MGVLAAVGVLAVLVVAVPLGAIAFDQRSKDNDAESGARGSAAAAFGAVTACTALAVSELAEGAGGDDAAVAARACAEGESGRGTTAVLGSEVDGGVARLTMRTSASVETGGGTDWFAGHGSAGGCWHMTLDVAARTMTDLADVRCSALDDEDAAVAHETGLLALDGDGSLDPLTAAPGARGELTALYVTTGDRLWTGDIVAEIDGRPVVAYTGPAPFDEPGAWDDDARIPYSWTVTHGMQKMLGELGYDTGGIDGVYGSLTAQAIRDFNADHGIAGDELDESLLVWVGDVDRSLDRDRDGTVVTAVLAEVGDRVSGDALVALGRTS</sequence>
<name>A0A1H6XIA3_9MICO</name>